<keyword evidence="3" id="KW-1003">Cell membrane</keyword>
<dbReference type="Pfam" id="PF00528">
    <property type="entry name" value="BPD_transp_1"/>
    <property type="match status" value="1"/>
</dbReference>
<keyword evidence="6 7" id="KW-0472">Membrane</keyword>
<evidence type="ECO:0000313" key="10">
    <source>
        <dbReference type="Proteomes" id="UP001304650"/>
    </source>
</evidence>
<evidence type="ECO:0000313" key="9">
    <source>
        <dbReference type="EMBL" id="WNR47099.1"/>
    </source>
</evidence>
<dbReference type="EMBL" id="CP130319">
    <property type="protein sequence ID" value="WNR47099.1"/>
    <property type="molecule type" value="Genomic_DNA"/>
</dbReference>
<protein>
    <submittedName>
        <fullName evidence="9">Carbohydrate ABC transporter permease</fullName>
    </submittedName>
</protein>
<dbReference type="PANTHER" id="PTHR43744">
    <property type="entry name" value="ABC TRANSPORTER PERMEASE PROTEIN MG189-RELATED-RELATED"/>
    <property type="match status" value="1"/>
</dbReference>
<evidence type="ECO:0000259" key="8">
    <source>
        <dbReference type="PROSITE" id="PS50928"/>
    </source>
</evidence>
<dbReference type="GO" id="GO:0005886">
    <property type="term" value="C:plasma membrane"/>
    <property type="evidence" value="ECO:0007669"/>
    <property type="project" value="UniProtKB-SubCell"/>
</dbReference>
<name>A0AA96LTP6_9BACL</name>
<dbReference type="GO" id="GO:0055085">
    <property type="term" value="P:transmembrane transport"/>
    <property type="evidence" value="ECO:0007669"/>
    <property type="project" value="InterPro"/>
</dbReference>
<evidence type="ECO:0000256" key="3">
    <source>
        <dbReference type="ARBA" id="ARBA00022475"/>
    </source>
</evidence>
<dbReference type="CDD" id="cd06261">
    <property type="entry name" value="TM_PBP2"/>
    <property type="match status" value="1"/>
</dbReference>
<comment type="similarity">
    <text evidence="7">Belongs to the binding-protein-dependent transport system permease family.</text>
</comment>
<dbReference type="KEGG" id="proo:MJB10_17970"/>
<evidence type="ECO:0000256" key="5">
    <source>
        <dbReference type="ARBA" id="ARBA00022989"/>
    </source>
</evidence>
<evidence type="ECO:0000256" key="7">
    <source>
        <dbReference type="RuleBase" id="RU363032"/>
    </source>
</evidence>
<keyword evidence="4 7" id="KW-0812">Transmembrane</keyword>
<feature type="transmembrane region" description="Helical" evidence="7">
    <location>
        <begin position="127"/>
        <end position="147"/>
    </location>
</feature>
<evidence type="ECO:0000256" key="2">
    <source>
        <dbReference type="ARBA" id="ARBA00022448"/>
    </source>
</evidence>
<dbReference type="Proteomes" id="UP001304650">
    <property type="component" value="Chromosome"/>
</dbReference>
<keyword evidence="10" id="KW-1185">Reference proteome</keyword>
<gene>
    <name evidence="9" type="ORF">MJB10_17970</name>
</gene>
<accession>A0AA96LTP6</accession>
<dbReference type="RefSeq" id="WP_314805712.1">
    <property type="nucleotide sequence ID" value="NZ_CP130319.1"/>
</dbReference>
<feature type="transmembrane region" description="Helical" evidence="7">
    <location>
        <begin position="168"/>
        <end position="191"/>
    </location>
</feature>
<evidence type="ECO:0000256" key="1">
    <source>
        <dbReference type="ARBA" id="ARBA00004651"/>
    </source>
</evidence>
<feature type="transmembrane region" description="Helical" evidence="7">
    <location>
        <begin position="95"/>
        <end position="115"/>
    </location>
</feature>
<dbReference type="AlphaFoldDB" id="A0AA96LTP6"/>
<keyword evidence="2 7" id="KW-0813">Transport</keyword>
<evidence type="ECO:0000256" key="4">
    <source>
        <dbReference type="ARBA" id="ARBA00022692"/>
    </source>
</evidence>
<dbReference type="PROSITE" id="PS50928">
    <property type="entry name" value="ABC_TM1"/>
    <property type="match status" value="1"/>
</dbReference>
<feature type="transmembrane region" description="Helical" evidence="7">
    <location>
        <begin position="64"/>
        <end position="83"/>
    </location>
</feature>
<dbReference type="PANTHER" id="PTHR43744:SF12">
    <property type="entry name" value="ABC TRANSPORTER PERMEASE PROTEIN MG189-RELATED"/>
    <property type="match status" value="1"/>
</dbReference>
<keyword evidence="5 7" id="KW-1133">Transmembrane helix</keyword>
<dbReference type="Gene3D" id="1.10.3720.10">
    <property type="entry name" value="MetI-like"/>
    <property type="match status" value="1"/>
</dbReference>
<sequence>MGVFSLLFLIPLFWMVSTSAKVEKDVMVFPIQWIPQQWNWVGNFKTVWMSKVPFALFYFNSLKLAILSTLITLFISAMAAYAFTKLEFKGRDTAFGVLLAFMIIPPEATLVPRYILMKWFHLIDSHAGIVIMNMFAVYFTFLLRQFMLGINQEYMEAAKIDGSGYVRSFLQIILPLSKPILATVAIIKFIWTWNDYQGPLIFIFNQKLYPITLGMQMFKDQYADNYAVMMMASLSAIIPLVIVFIVMQRQVINGITLGGVKG</sequence>
<organism evidence="9 10">
    <name type="scientific">Paenibacillus roseopurpureus</name>
    <dbReference type="NCBI Taxonomy" id="2918901"/>
    <lineage>
        <taxon>Bacteria</taxon>
        <taxon>Bacillati</taxon>
        <taxon>Bacillota</taxon>
        <taxon>Bacilli</taxon>
        <taxon>Bacillales</taxon>
        <taxon>Paenibacillaceae</taxon>
        <taxon>Paenibacillus</taxon>
    </lineage>
</organism>
<feature type="transmembrane region" description="Helical" evidence="7">
    <location>
        <begin position="226"/>
        <end position="247"/>
    </location>
</feature>
<dbReference type="InterPro" id="IPR035906">
    <property type="entry name" value="MetI-like_sf"/>
</dbReference>
<reference evidence="9" key="1">
    <citation type="submission" date="2022-02" db="EMBL/GenBank/DDBJ databases">
        <title>Paenibacillus sp. MBLB1832 Whole Genome Shotgun Sequencing.</title>
        <authorList>
            <person name="Hwang C.Y."/>
            <person name="Cho E.-S."/>
            <person name="Seo M.-J."/>
        </authorList>
    </citation>
    <scope>NUCLEOTIDE SEQUENCE</scope>
    <source>
        <strain evidence="9">MBLB1832</strain>
    </source>
</reference>
<feature type="domain" description="ABC transmembrane type-1" evidence="8">
    <location>
        <begin position="58"/>
        <end position="247"/>
    </location>
</feature>
<proteinExistence type="inferred from homology"/>
<evidence type="ECO:0000256" key="6">
    <source>
        <dbReference type="ARBA" id="ARBA00023136"/>
    </source>
</evidence>
<dbReference type="InterPro" id="IPR000515">
    <property type="entry name" value="MetI-like"/>
</dbReference>
<comment type="subcellular location">
    <subcellularLocation>
        <location evidence="1 7">Cell membrane</location>
        <topology evidence="1 7">Multi-pass membrane protein</topology>
    </subcellularLocation>
</comment>
<dbReference type="SUPFAM" id="SSF161098">
    <property type="entry name" value="MetI-like"/>
    <property type="match status" value="1"/>
</dbReference>